<feature type="region of interest" description="Disordered" evidence="1">
    <location>
        <begin position="191"/>
        <end position="211"/>
    </location>
</feature>
<dbReference type="EMBL" id="CP140153">
    <property type="protein sequence ID" value="WQH16107.1"/>
    <property type="molecule type" value="Genomic_DNA"/>
</dbReference>
<reference evidence="4 5" key="1">
    <citation type="submission" date="2023-11" db="EMBL/GenBank/DDBJ databases">
        <title>MicrobeMod: A computational toolkit for identifying prokaryotic methylation and restriction-modification with nanopore sequencing.</title>
        <authorList>
            <person name="Crits-Christoph A."/>
            <person name="Kang S.C."/>
            <person name="Lee H."/>
            <person name="Ostrov N."/>
        </authorList>
    </citation>
    <scope>NUCLEOTIDE SEQUENCE [LARGE SCALE GENOMIC DNA]</scope>
    <source>
        <strain evidence="4 5">ATCC 49870</strain>
    </source>
</reference>
<feature type="chain" id="PRO_5047078102" evidence="2">
    <location>
        <begin position="24"/>
        <end position="429"/>
    </location>
</feature>
<evidence type="ECO:0000259" key="3">
    <source>
        <dbReference type="Pfam" id="PF01471"/>
    </source>
</evidence>
<evidence type="ECO:0000256" key="2">
    <source>
        <dbReference type="SAM" id="SignalP"/>
    </source>
</evidence>
<dbReference type="SUPFAM" id="SSF81901">
    <property type="entry name" value="HCP-like"/>
    <property type="match status" value="1"/>
</dbReference>
<proteinExistence type="predicted"/>
<dbReference type="Gene3D" id="1.10.101.10">
    <property type="entry name" value="PGBD-like superfamily/PGBD"/>
    <property type="match status" value="1"/>
</dbReference>
<dbReference type="SMART" id="SM00671">
    <property type="entry name" value="SEL1"/>
    <property type="match status" value="2"/>
</dbReference>
<accession>A0ABZ0YVA5</accession>
<dbReference type="Gene3D" id="1.25.40.10">
    <property type="entry name" value="Tetratricopeptide repeat domain"/>
    <property type="match status" value="1"/>
</dbReference>
<dbReference type="InterPro" id="IPR036366">
    <property type="entry name" value="PGBDSf"/>
</dbReference>
<dbReference type="InterPro" id="IPR011990">
    <property type="entry name" value="TPR-like_helical_dom_sf"/>
</dbReference>
<name>A0ABZ0YVA5_9GAMM</name>
<dbReference type="InterPro" id="IPR050767">
    <property type="entry name" value="Sel1_AlgK"/>
</dbReference>
<dbReference type="SUPFAM" id="SSF47090">
    <property type="entry name" value="PGBD-like"/>
    <property type="match status" value="1"/>
</dbReference>
<dbReference type="Pfam" id="PF01471">
    <property type="entry name" value="PG_binding_1"/>
    <property type="match status" value="1"/>
</dbReference>
<sequence length="429" mass="46966">MTVITKTLALSFLVVGAVGLASADYNDAMSYFEQQEYHQALQEFREAAQRGDADAQYMLGRMHAAGNGTTQNFVQAHKWYNLAASRGHRHAAEARDALAERMTPAQIAEAQQAARGWQPGATSSSDTDTLSERERVAVVQRELNRLGYDAGPVDGVMGDRTRSAIYQYQADMGIAGDGRASADLVERLRQTDPEQVAAPSGSQSASSSRVVLRDDFSDGDYRRTPSWTVLSGDFDVNANGLRSVVTTQQAGNRTPSGLNSDRPEEVGLAVLGMILEQRRNGDNEAATRVEPAQIFVNAPVDNAFRVELELASSQTPGSLSLGVFQGNRPTNGTGYHLVYSAGSQPALTLVRQIAGNTETVARHDGRLELEDNRFHRLVWTRDENGHMEIRVDDRRLLRAQDNGLRDPFQGFVLANQGGDFTLGRIRIEE</sequence>
<dbReference type="Pfam" id="PF08238">
    <property type="entry name" value="Sel1"/>
    <property type="match status" value="1"/>
</dbReference>
<keyword evidence="5" id="KW-1185">Reference proteome</keyword>
<feature type="signal peptide" evidence="2">
    <location>
        <begin position="1"/>
        <end position="23"/>
    </location>
</feature>
<evidence type="ECO:0000313" key="5">
    <source>
        <dbReference type="Proteomes" id="UP001327459"/>
    </source>
</evidence>
<protein>
    <submittedName>
        <fullName evidence="4">SEL1-like repeat protein</fullName>
    </submittedName>
</protein>
<evidence type="ECO:0000256" key="1">
    <source>
        <dbReference type="SAM" id="MobiDB-lite"/>
    </source>
</evidence>
<feature type="compositionally biased region" description="Low complexity" evidence="1">
    <location>
        <begin position="197"/>
        <end position="208"/>
    </location>
</feature>
<organism evidence="4 5">
    <name type="scientific">Guyparkeria halophila</name>
    <dbReference type="NCBI Taxonomy" id="47960"/>
    <lineage>
        <taxon>Bacteria</taxon>
        <taxon>Pseudomonadati</taxon>
        <taxon>Pseudomonadota</taxon>
        <taxon>Gammaproteobacteria</taxon>
        <taxon>Chromatiales</taxon>
        <taxon>Thioalkalibacteraceae</taxon>
        <taxon>Guyparkeria</taxon>
    </lineage>
</organism>
<dbReference type="PANTHER" id="PTHR11102">
    <property type="entry name" value="SEL-1-LIKE PROTEIN"/>
    <property type="match status" value="1"/>
</dbReference>
<gene>
    <name evidence="4" type="ORF">SR882_10130</name>
</gene>
<dbReference type="PANTHER" id="PTHR11102:SF160">
    <property type="entry name" value="ERAD-ASSOCIATED E3 UBIQUITIN-PROTEIN LIGASE COMPONENT HRD3"/>
    <property type="match status" value="1"/>
</dbReference>
<feature type="region of interest" description="Disordered" evidence="1">
    <location>
        <begin position="109"/>
        <end position="132"/>
    </location>
</feature>
<feature type="domain" description="Peptidoglycan binding-like" evidence="3">
    <location>
        <begin position="133"/>
        <end position="188"/>
    </location>
</feature>
<evidence type="ECO:0000313" key="4">
    <source>
        <dbReference type="EMBL" id="WQH16107.1"/>
    </source>
</evidence>
<keyword evidence="2" id="KW-0732">Signal</keyword>
<dbReference type="RefSeq" id="WP_322521123.1">
    <property type="nucleotide sequence ID" value="NZ_CP140153.1"/>
</dbReference>
<dbReference type="InterPro" id="IPR002477">
    <property type="entry name" value="Peptidoglycan-bd-like"/>
</dbReference>
<dbReference type="InterPro" id="IPR036365">
    <property type="entry name" value="PGBD-like_sf"/>
</dbReference>
<dbReference type="Proteomes" id="UP001327459">
    <property type="component" value="Chromosome"/>
</dbReference>
<dbReference type="InterPro" id="IPR006597">
    <property type="entry name" value="Sel1-like"/>
</dbReference>